<evidence type="ECO:0000256" key="1">
    <source>
        <dbReference type="ARBA" id="ARBA00007896"/>
    </source>
</evidence>
<dbReference type="PANTHER" id="PTHR32022:SF10">
    <property type="entry name" value="D-GLUTAMATE CYCLASE, MITOCHONDRIAL"/>
    <property type="match status" value="1"/>
</dbReference>
<dbReference type="InterPro" id="IPR016938">
    <property type="entry name" value="UPF0317"/>
</dbReference>
<reference evidence="5 6" key="1">
    <citation type="submission" date="2018-09" db="EMBL/GenBank/DDBJ databases">
        <title>Whole genome based analysis of evolution and adaptive divergence in Indian and Brazilian strains of Azospirillum brasilense.</title>
        <authorList>
            <person name="Singh C."/>
            <person name="Tripathi A.K."/>
        </authorList>
    </citation>
    <scope>NUCLEOTIDE SEQUENCE [LARGE SCALE GENOMIC DNA]</scope>
    <source>
        <strain evidence="5 6">MTCC4038</strain>
        <plasmid evidence="5 6">p3</plasmid>
    </source>
</reference>
<gene>
    <name evidence="5" type="ORF">D3868_25790</name>
    <name evidence="4" type="ORF">SIM66_02840</name>
</gene>
<keyword evidence="5" id="KW-0614">Plasmid</keyword>
<evidence type="ECO:0000313" key="7">
    <source>
        <dbReference type="Proteomes" id="UP001277471"/>
    </source>
</evidence>
<dbReference type="EMBL" id="JAWXYC010000001">
    <property type="protein sequence ID" value="MDX5950149.1"/>
    <property type="molecule type" value="Genomic_DNA"/>
</dbReference>
<comment type="similarity">
    <text evidence="1 3">Belongs to the D-glutamate cyclase family.</text>
</comment>
<dbReference type="PANTHER" id="PTHR32022">
    <property type="entry name" value="D-GLUTAMATE CYCLASE, MITOCHONDRIAL"/>
    <property type="match status" value="1"/>
</dbReference>
<proteinExistence type="inferred from homology"/>
<dbReference type="Gene3D" id="3.40.1640.10">
    <property type="entry name" value="PSTPO5379-like"/>
    <property type="match status" value="1"/>
</dbReference>
<dbReference type="Proteomes" id="UP000298774">
    <property type="component" value="Plasmid p3"/>
</dbReference>
<keyword evidence="7" id="KW-1185">Reference proteome</keyword>
<dbReference type="SUPFAM" id="SSF160920">
    <property type="entry name" value="PSTPO5379-like"/>
    <property type="match status" value="1"/>
</dbReference>
<dbReference type="Proteomes" id="UP001277471">
    <property type="component" value="Unassembled WGS sequence"/>
</dbReference>
<geneLocation type="plasmid" evidence="5 6">
    <name>p3</name>
</geneLocation>
<dbReference type="GeneID" id="56447443"/>
<name>A0A4D8QV00_AZOBR</name>
<dbReference type="AlphaFoldDB" id="A0A4D8QV00"/>
<evidence type="ECO:0000313" key="6">
    <source>
        <dbReference type="Proteomes" id="UP000298774"/>
    </source>
</evidence>
<evidence type="ECO:0000313" key="4">
    <source>
        <dbReference type="EMBL" id="MDX5950149.1"/>
    </source>
</evidence>
<dbReference type="Gene3D" id="3.30.2040.10">
    <property type="entry name" value="PSTPO5379-like domain"/>
    <property type="match status" value="1"/>
</dbReference>
<accession>A0A4D8QV00</accession>
<evidence type="ECO:0000256" key="3">
    <source>
        <dbReference type="HAMAP-Rule" id="MF_01830"/>
    </source>
</evidence>
<keyword evidence="2 3" id="KW-0456">Lyase</keyword>
<dbReference type="RefSeq" id="WP_051140720.1">
    <property type="nucleotide sequence ID" value="NZ_CP032342.1"/>
</dbReference>
<dbReference type="HAMAP" id="MF_01830">
    <property type="entry name" value="Hydro_lyase"/>
    <property type="match status" value="1"/>
</dbReference>
<dbReference type="NCBIfam" id="NF003969">
    <property type="entry name" value="PRK05463.1"/>
    <property type="match status" value="1"/>
</dbReference>
<dbReference type="EMBL" id="CP032342">
    <property type="protein sequence ID" value="QCO12473.1"/>
    <property type="molecule type" value="Genomic_DNA"/>
</dbReference>
<evidence type="ECO:0000313" key="5">
    <source>
        <dbReference type="EMBL" id="QCO12473.1"/>
    </source>
</evidence>
<dbReference type="GO" id="GO:0016829">
    <property type="term" value="F:lyase activity"/>
    <property type="evidence" value="ECO:0007669"/>
    <property type="project" value="UniProtKB-KW"/>
</dbReference>
<sequence length="272" mass="29707">MGQGSTQAASAAVCTPATPAEVRAMIRDGYTGYTGGKAPGYVQANICILPKDYAEEFLLFCQRNPAPCPLLERADQGSYRLPRLGKEIDIRTDLPRYHVFRDGVFCEEVTDIRDLWSNELVTFALGCSFSFEEALREAGLPMRFMDRGGVAGVYQTDIETQPAGRFHAKLVVTMRPFAPADAIRAIQVTSRFPNVHGAPVHIGDPAAIGVDLSRRYRDVGSDEILPYELPLFWACGLTPQLAVANAKPPLCITHAPSSMLVTDIRNASLASF</sequence>
<dbReference type="Pfam" id="PF07286">
    <property type="entry name" value="D-Glu_cyclase"/>
    <property type="match status" value="1"/>
</dbReference>
<dbReference type="EC" id="4.2.1.-" evidence="3"/>
<protein>
    <recommendedName>
        <fullName evidence="3">Putative hydro-lyase D3868_25790</fullName>
        <ecNumber evidence="3">4.2.1.-</ecNumber>
    </recommendedName>
</protein>
<evidence type="ECO:0000256" key="2">
    <source>
        <dbReference type="ARBA" id="ARBA00023239"/>
    </source>
</evidence>
<reference evidence="4 7" key="2">
    <citation type="submission" date="2023-11" db="EMBL/GenBank/DDBJ databases">
        <title>MicrobeMod: A computational toolkit for identifying prokaryotic methylation and restriction-modification with nanopore sequencing.</title>
        <authorList>
            <person name="Crits-Christoph A."/>
            <person name="Kang S.C."/>
            <person name="Lee H."/>
            <person name="Ostrov N."/>
        </authorList>
    </citation>
    <scope>NUCLEOTIDE SEQUENCE [LARGE SCALE GENOMIC DNA]</scope>
    <source>
        <strain evidence="4 7">ATCC 29145</strain>
    </source>
</reference>
<dbReference type="InterPro" id="IPR009906">
    <property type="entry name" value="D-Glu_cyclase"/>
</dbReference>
<organism evidence="5 6">
    <name type="scientific">Azospirillum brasilense</name>
    <dbReference type="NCBI Taxonomy" id="192"/>
    <lineage>
        <taxon>Bacteria</taxon>
        <taxon>Pseudomonadati</taxon>
        <taxon>Pseudomonadota</taxon>
        <taxon>Alphaproteobacteria</taxon>
        <taxon>Rhodospirillales</taxon>
        <taxon>Azospirillaceae</taxon>
        <taxon>Azospirillum</taxon>
    </lineage>
</organism>
<dbReference type="InterPro" id="IPR038021">
    <property type="entry name" value="Putative_hydro-lyase"/>
</dbReference>